<feature type="compositionally biased region" description="Low complexity" evidence="1">
    <location>
        <begin position="630"/>
        <end position="644"/>
    </location>
</feature>
<dbReference type="OrthoDB" id="4781at2759"/>
<dbReference type="InterPro" id="IPR013320">
    <property type="entry name" value="ConA-like_dom_sf"/>
</dbReference>
<feature type="compositionally biased region" description="Low complexity" evidence="1">
    <location>
        <begin position="376"/>
        <end position="397"/>
    </location>
</feature>
<keyword evidence="2" id="KW-0732">Signal</keyword>
<evidence type="ECO:0000313" key="4">
    <source>
        <dbReference type="EMBL" id="CAH0042729.1"/>
    </source>
</evidence>
<evidence type="ECO:0000256" key="1">
    <source>
        <dbReference type="SAM" id="MobiDB-lite"/>
    </source>
</evidence>
<keyword evidence="5" id="KW-1185">Reference proteome</keyword>
<dbReference type="Gene3D" id="2.60.120.200">
    <property type="match status" value="1"/>
</dbReference>
<feature type="region of interest" description="Disordered" evidence="1">
    <location>
        <begin position="279"/>
        <end position="355"/>
    </location>
</feature>
<dbReference type="PANTHER" id="PTHR10963">
    <property type="entry name" value="GLYCOSYL HYDROLASE-RELATED"/>
    <property type="match status" value="1"/>
</dbReference>
<dbReference type="InterPro" id="IPR000757">
    <property type="entry name" value="Beta-glucanase-like"/>
</dbReference>
<dbReference type="GO" id="GO:0031505">
    <property type="term" value="P:fungal-type cell wall organization"/>
    <property type="evidence" value="ECO:0007669"/>
    <property type="project" value="TreeGrafter"/>
</dbReference>
<proteinExistence type="predicted"/>
<dbReference type="AlphaFoldDB" id="A0A9N9W404"/>
<protein>
    <recommendedName>
        <fullName evidence="3">GH16 domain-containing protein</fullName>
    </recommendedName>
</protein>
<dbReference type="GO" id="GO:0016757">
    <property type="term" value="F:glycosyltransferase activity"/>
    <property type="evidence" value="ECO:0007669"/>
    <property type="project" value="TreeGrafter"/>
</dbReference>
<feature type="domain" description="GH16" evidence="3">
    <location>
        <begin position="20"/>
        <end position="255"/>
    </location>
</feature>
<dbReference type="GO" id="GO:0005975">
    <property type="term" value="P:carbohydrate metabolic process"/>
    <property type="evidence" value="ECO:0007669"/>
    <property type="project" value="InterPro"/>
</dbReference>
<feature type="region of interest" description="Disordered" evidence="1">
    <location>
        <begin position="598"/>
        <end position="644"/>
    </location>
</feature>
<gene>
    <name evidence="4" type="ORF">CRHIZ90672A_00004780</name>
</gene>
<feature type="region of interest" description="Disordered" evidence="1">
    <location>
        <begin position="368"/>
        <end position="397"/>
    </location>
</feature>
<feature type="signal peptide" evidence="2">
    <location>
        <begin position="1"/>
        <end position="18"/>
    </location>
</feature>
<evidence type="ECO:0000259" key="3">
    <source>
        <dbReference type="PROSITE" id="PS51762"/>
    </source>
</evidence>
<dbReference type="InterPro" id="IPR050546">
    <property type="entry name" value="Glycosyl_Hydrlase_16"/>
</dbReference>
<dbReference type="SUPFAM" id="SSF49899">
    <property type="entry name" value="Concanavalin A-like lectins/glucanases"/>
    <property type="match status" value="1"/>
</dbReference>
<evidence type="ECO:0000256" key="2">
    <source>
        <dbReference type="SAM" id="SignalP"/>
    </source>
</evidence>
<accession>A0A9N9W404</accession>
<dbReference type="PANTHER" id="PTHR10963:SF68">
    <property type="entry name" value="GLYCOSIDASE CRH1-RELATED"/>
    <property type="match status" value="1"/>
</dbReference>
<dbReference type="PROSITE" id="PS51762">
    <property type="entry name" value="GH16_2"/>
    <property type="match status" value="1"/>
</dbReference>
<dbReference type="GO" id="GO:0004553">
    <property type="term" value="F:hydrolase activity, hydrolyzing O-glycosyl compounds"/>
    <property type="evidence" value="ECO:0007669"/>
    <property type="project" value="InterPro"/>
</dbReference>
<dbReference type="EMBL" id="CABFNQ020000768">
    <property type="protein sequence ID" value="CAH0042729.1"/>
    <property type="molecule type" value="Genomic_DNA"/>
</dbReference>
<name>A0A9N9W404_9HYPO</name>
<evidence type="ECO:0000313" key="5">
    <source>
        <dbReference type="Proteomes" id="UP000696573"/>
    </source>
</evidence>
<feature type="compositionally biased region" description="Polar residues" evidence="1">
    <location>
        <begin position="612"/>
        <end position="629"/>
    </location>
</feature>
<comment type="caution">
    <text evidence="4">The sequence shown here is derived from an EMBL/GenBank/DDBJ whole genome shotgun (WGS) entry which is preliminary data.</text>
</comment>
<sequence>MVAKTLFTVITLAGLSAAQTYTDCNPTEKECPAAPALGNKKIDCDLTAGLCDGFTQLDTLTNVTYSEKGALFRIDNEDQAPTFASDKYIFFGHVEVEVQAAAGQGIVTAIVLLSADLDEIDWEWVGGTDGEVQSNCFGRAGVNTTYTCVSDHAVSKPYTTYHTYGFDWTSSKLDWLIDGKVVRTLAFEDAVGGTRFPQTPSQVKIGTWVGGKSSNSDGLIWWAGGLTDFNDAPFDAYFKSVKVTDYAGGNSAPEESILEYAYTDMSGTWQGIEVVKGEAVSSSSSSSTVPATTASEKSSSSTTSLTVSTTSATSESTSSVDSSPTESPVGSTTQTTAVSQSTPSSSVPVSDTVSYTPIETNTPVEISATNSLHSDTITSSNPTIIQTPSPSITPSSSAAEEQLTTSTLFSTSIYTVTSCAPTVTDCPADSTVLVTSTVPILTTVCPVSASASGPASTVQTQTESSYVSAPTSGSNEILTTSTIFTTSVHTVTSCAPTVTDCPADSTVLATETIPVSTTIFPISESTTASQSNNSPALTSNVEDQYTTSTIYATSTRTVTSCAPTVKNCPADSTKLVTETLAVSTAIYLISSASPTPTLGTTDIPDVKDTESAKPTTGSPLSTASRLSSNAPALPSTSRSSPLPSTIVFATPSHISHNLNSTATQLPLPTAGAVRLDRGIELATVLALAIVLVG</sequence>
<dbReference type="Pfam" id="PF00722">
    <property type="entry name" value="Glyco_hydro_16"/>
    <property type="match status" value="1"/>
</dbReference>
<dbReference type="GO" id="GO:0009277">
    <property type="term" value="C:fungal-type cell wall"/>
    <property type="evidence" value="ECO:0007669"/>
    <property type="project" value="TreeGrafter"/>
</dbReference>
<organism evidence="4 5">
    <name type="scientific">Clonostachys rhizophaga</name>
    <dbReference type="NCBI Taxonomy" id="160324"/>
    <lineage>
        <taxon>Eukaryota</taxon>
        <taxon>Fungi</taxon>
        <taxon>Dikarya</taxon>
        <taxon>Ascomycota</taxon>
        <taxon>Pezizomycotina</taxon>
        <taxon>Sordariomycetes</taxon>
        <taxon>Hypocreomycetidae</taxon>
        <taxon>Hypocreales</taxon>
        <taxon>Bionectriaceae</taxon>
        <taxon>Clonostachys</taxon>
    </lineage>
</organism>
<reference evidence="4" key="1">
    <citation type="submission" date="2021-10" db="EMBL/GenBank/DDBJ databases">
        <authorList>
            <person name="Piombo E."/>
        </authorList>
    </citation>
    <scope>NUCLEOTIDE SEQUENCE</scope>
</reference>
<feature type="chain" id="PRO_5040354797" description="GH16 domain-containing protein" evidence="2">
    <location>
        <begin position="19"/>
        <end position="693"/>
    </location>
</feature>
<dbReference type="Proteomes" id="UP000696573">
    <property type="component" value="Unassembled WGS sequence"/>
</dbReference>